<comment type="caution">
    <text evidence="1">The sequence shown here is derived from an EMBL/GenBank/DDBJ whole genome shotgun (WGS) entry which is preliminary data.</text>
</comment>
<reference evidence="1 2" key="1">
    <citation type="submission" date="2013-09" db="EMBL/GenBank/DDBJ databases">
        <title>Corchorus capsularis genome sequencing.</title>
        <authorList>
            <person name="Alam M."/>
            <person name="Haque M.S."/>
            <person name="Islam M.S."/>
            <person name="Emdad E.M."/>
            <person name="Islam M.M."/>
            <person name="Ahmed B."/>
            <person name="Halim A."/>
            <person name="Hossen Q.M.M."/>
            <person name="Hossain M.Z."/>
            <person name="Ahmed R."/>
            <person name="Khan M.M."/>
            <person name="Islam R."/>
            <person name="Rashid M.M."/>
            <person name="Khan S.A."/>
            <person name="Rahman M.S."/>
            <person name="Alam M."/>
        </authorList>
    </citation>
    <scope>NUCLEOTIDE SEQUENCE [LARGE SCALE GENOMIC DNA]</scope>
    <source>
        <strain evidence="2">cv. CVL-1</strain>
        <tissue evidence="1">Whole seedling</tissue>
    </source>
</reference>
<dbReference type="AlphaFoldDB" id="A0A1R3IN78"/>
<protein>
    <submittedName>
        <fullName evidence="1">Uncharacterized protein</fullName>
    </submittedName>
</protein>
<dbReference type="Proteomes" id="UP000188268">
    <property type="component" value="Unassembled WGS sequence"/>
</dbReference>
<evidence type="ECO:0000313" key="1">
    <source>
        <dbReference type="EMBL" id="OMO84027.1"/>
    </source>
</evidence>
<name>A0A1R3IN78_COCAP</name>
<evidence type="ECO:0000313" key="2">
    <source>
        <dbReference type="Proteomes" id="UP000188268"/>
    </source>
</evidence>
<organism evidence="1 2">
    <name type="scientific">Corchorus capsularis</name>
    <name type="common">Jute</name>
    <dbReference type="NCBI Taxonomy" id="210143"/>
    <lineage>
        <taxon>Eukaryota</taxon>
        <taxon>Viridiplantae</taxon>
        <taxon>Streptophyta</taxon>
        <taxon>Embryophyta</taxon>
        <taxon>Tracheophyta</taxon>
        <taxon>Spermatophyta</taxon>
        <taxon>Magnoliopsida</taxon>
        <taxon>eudicotyledons</taxon>
        <taxon>Gunneridae</taxon>
        <taxon>Pentapetalae</taxon>
        <taxon>rosids</taxon>
        <taxon>malvids</taxon>
        <taxon>Malvales</taxon>
        <taxon>Malvaceae</taxon>
        <taxon>Grewioideae</taxon>
        <taxon>Apeibeae</taxon>
        <taxon>Corchorus</taxon>
    </lineage>
</organism>
<dbReference type="EMBL" id="AWWV01009782">
    <property type="protein sequence ID" value="OMO84027.1"/>
    <property type="molecule type" value="Genomic_DNA"/>
</dbReference>
<proteinExistence type="predicted"/>
<accession>A0A1R3IN78</accession>
<keyword evidence="2" id="KW-1185">Reference proteome</keyword>
<gene>
    <name evidence="1" type="ORF">CCACVL1_11042</name>
</gene>
<sequence length="34" mass="3753">GILGEVLCDAKPKPSGKRVKVKQAWLKNFVVSKK</sequence>
<dbReference type="Gramene" id="OMO84027">
    <property type="protein sequence ID" value="OMO84027"/>
    <property type="gene ID" value="CCACVL1_11042"/>
</dbReference>
<feature type="non-terminal residue" evidence="1">
    <location>
        <position position="1"/>
    </location>
</feature>